<evidence type="ECO:0000313" key="1">
    <source>
        <dbReference type="EMBL" id="MBN8661733.1"/>
    </source>
</evidence>
<dbReference type="EMBL" id="JAFLCK010000024">
    <property type="protein sequence ID" value="MBN8661733.1"/>
    <property type="molecule type" value="Genomic_DNA"/>
</dbReference>
<comment type="caution">
    <text evidence="1">The sequence shown here is derived from an EMBL/GenBank/DDBJ whole genome shotgun (WGS) entry which is preliminary data.</text>
</comment>
<evidence type="ECO:0000313" key="2">
    <source>
        <dbReference type="Proteomes" id="UP000664277"/>
    </source>
</evidence>
<dbReference type="Proteomes" id="UP000664277">
    <property type="component" value="Unassembled WGS sequence"/>
</dbReference>
<dbReference type="AlphaFoldDB" id="A0A8J7PHC4"/>
<proteinExistence type="predicted"/>
<organism evidence="1 2">
    <name type="scientific">Candidatus Obscuribacter phosphatis</name>
    <dbReference type="NCBI Taxonomy" id="1906157"/>
    <lineage>
        <taxon>Bacteria</taxon>
        <taxon>Bacillati</taxon>
        <taxon>Candidatus Melainabacteria</taxon>
        <taxon>Candidatus Obscuribacterales</taxon>
        <taxon>Candidatus Obscuribacteraceae</taxon>
        <taxon>Candidatus Obscuribacter</taxon>
    </lineage>
</organism>
<reference evidence="1" key="1">
    <citation type="submission" date="2021-02" db="EMBL/GenBank/DDBJ databases">
        <title>Genome-Resolved Metagenomics of a Microbial Community Performing Photosynthetic Biological Nutrient Removal.</title>
        <authorList>
            <person name="Mcdaniel E.A."/>
        </authorList>
    </citation>
    <scope>NUCLEOTIDE SEQUENCE</scope>
    <source>
        <strain evidence="1">UWPOB_OBS1</strain>
    </source>
</reference>
<sequence>MKKIRLKEGLPERKFALRKVCFKKSSIVEERAVRTIHSDDDSLWEKPLLLRAPEVAASYATLVPFMAYRPHAEAAPYAVSVLRAVFAAHGRCAAQSSCTVQE</sequence>
<protein>
    <submittedName>
        <fullName evidence="1">Uncharacterized protein</fullName>
    </submittedName>
</protein>
<gene>
    <name evidence="1" type="ORF">J0M35_15310</name>
</gene>
<name>A0A8J7PHC4_9BACT</name>
<accession>A0A8J7PHC4</accession>